<comment type="caution">
    <text evidence="3">The sequence shown here is derived from an EMBL/GenBank/DDBJ whole genome shotgun (WGS) entry which is preliminary data.</text>
</comment>
<evidence type="ECO:0000313" key="3">
    <source>
        <dbReference type="EMBL" id="TQE35215.1"/>
    </source>
</evidence>
<sequence length="123" mass="12946">MDSRPETVPRSGTATSREGQNPRASARGASQKLSVRNIASPTAAHIHIAPKGEAGPVAVQLKTPPKNGSVSGCIQAKCDQNPGNATTVLTFWELQGIKQNAFLFYANVHNAKFPNGAIRGQLA</sequence>
<reference evidence="3 4" key="1">
    <citation type="submission" date="2019-03" db="EMBL/GenBank/DDBJ databases">
        <title>Comparative genomic analyses of the sweetpotato soil rot pathogen, Streptomyces ipomoeae.</title>
        <authorList>
            <person name="Ruschel Soares N."/>
            <person name="Badger J.H."/>
            <person name="Huguet-Tapia J.C."/>
            <person name="Clark C.A."/>
            <person name="Pettis G.S."/>
        </authorList>
    </citation>
    <scope>NUCLEOTIDE SEQUENCE [LARGE SCALE GENOMIC DNA]</scope>
    <source>
        <strain evidence="3 4">88-35</strain>
    </source>
</reference>
<dbReference type="RefSeq" id="WP_009315373.1">
    <property type="nucleotide sequence ID" value="NZ_JARAVA010000316.1"/>
</dbReference>
<feature type="region of interest" description="Disordered" evidence="1">
    <location>
        <begin position="1"/>
        <end position="33"/>
    </location>
</feature>
<dbReference type="InterPro" id="IPR010895">
    <property type="entry name" value="CHRD"/>
</dbReference>
<proteinExistence type="predicted"/>
<dbReference type="AlphaFoldDB" id="A0AAE8W345"/>
<evidence type="ECO:0000256" key="1">
    <source>
        <dbReference type="SAM" id="MobiDB-lite"/>
    </source>
</evidence>
<evidence type="ECO:0000259" key="2">
    <source>
        <dbReference type="Pfam" id="PF07452"/>
    </source>
</evidence>
<organism evidence="3 4">
    <name type="scientific">Streptomyces ipomoeae</name>
    <dbReference type="NCBI Taxonomy" id="103232"/>
    <lineage>
        <taxon>Bacteria</taxon>
        <taxon>Bacillati</taxon>
        <taxon>Actinomycetota</taxon>
        <taxon>Actinomycetes</taxon>
        <taxon>Kitasatosporales</taxon>
        <taxon>Streptomycetaceae</taxon>
        <taxon>Streptomyces</taxon>
    </lineage>
</organism>
<feature type="compositionally biased region" description="Polar residues" evidence="1">
    <location>
        <begin position="10"/>
        <end position="23"/>
    </location>
</feature>
<feature type="domain" description="CHRD" evidence="2">
    <location>
        <begin position="30"/>
        <end position="122"/>
    </location>
</feature>
<evidence type="ECO:0000313" key="4">
    <source>
        <dbReference type="Proteomes" id="UP000318720"/>
    </source>
</evidence>
<dbReference type="Proteomes" id="UP000318720">
    <property type="component" value="Unassembled WGS sequence"/>
</dbReference>
<dbReference type="EMBL" id="SPAZ01000115">
    <property type="protein sequence ID" value="TQE35215.1"/>
    <property type="molecule type" value="Genomic_DNA"/>
</dbReference>
<gene>
    <name evidence="3" type="ORF">Sipo8835_13585</name>
</gene>
<name>A0AAE8W345_9ACTN</name>
<dbReference type="Pfam" id="PF07452">
    <property type="entry name" value="CHRD"/>
    <property type="match status" value="1"/>
</dbReference>
<protein>
    <submittedName>
        <fullName evidence="3">CHRD domain-containing protein</fullName>
    </submittedName>
</protein>
<accession>A0AAE8W345</accession>